<dbReference type="GO" id="GO:0004777">
    <property type="term" value="F:succinate-semialdehyde dehydrogenase (NAD+) activity"/>
    <property type="evidence" value="ECO:0007669"/>
    <property type="project" value="TreeGrafter"/>
</dbReference>
<dbReference type="PROSITE" id="PS00687">
    <property type="entry name" value="ALDEHYDE_DEHYDR_GLU"/>
    <property type="match status" value="1"/>
</dbReference>
<proteinExistence type="inferred from homology"/>
<dbReference type="RefSeq" id="XP_003043819.1">
    <property type="nucleotide sequence ID" value="XM_003043773.1"/>
</dbReference>
<dbReference type="FunFam" id="3.40.605.10:FF:000063">
    <property type="entry name" value="Succinate-semialdehyde dehydrogenase, mitochondrial"/>
    <property type="match status" value="1"/>
</dbReference>
<dbReference type="InterPro" id="IPR050740">
    <property type="entry name" value="Aldehyde_DH_Superfamily"/>
</dbReference>
<evidence type="ECO:0000256" key="2">
    <source>
        <dbReference type="PROSITE-ProRule" id="PRU10007"/>
    </source>
</evidence>
<comment type="similarity">
    <text evidence="3">Belongs to the aldehyde dehydrogenase family.</text>
</comment>
<evidence type="ECO:0000256" key="1">
    <source>
        <dbReference type="ARBA" id="ARBA00023002"/>
    </source>
</evidence>
<dbReference type="InterPro" id="IPR029510">
    <property type="entry name" value="Ald_DH_CS_GLU"/>
</dbReference>
<organism evidence="5 6">
    <name type="scientific">Fusarium vanettenii (strain ATCC MYA-4622 / CBS 123669 / FGSC 9596 / NRRL 45880 / 77-13-4)</name>
    <name type="common">Fusarium solani subsp. pisi</name>
    <dbReference type="NCBI Taxonomy" id="660122"/>
    <lineage>
        <taxon>Eukaryota</taxon>
        <taxon>Fungi</taxon>
        <taxon>Dikarya</taxon>
        <taxon>Ascomycota</taxon>
        <taxon>Pezizomycotina</taxon>
        <taxon>Sordariomycetes</taxon>
        <taxon>Hypocreomycetidae</taxon>
        <taxon>Hypocreales</taxon>
        <taxon>Nectriaceae</taxon>
        <taxon>Fusarium</taxon>
        <taxon>Fusarium solani species complex</taxon>
        <taxon>Fusarium vanettenii</taxon>
    </lineage>
</organism>
<feature type="domain" description="Aldehyde dehydrogenase" evidence="4">
    <location>
        <begin position="33"/>
        <end position="483"/>
    </location>
</feature>
<keyword evidence="1 3" id="KW-0560">Oxidoreductase</keyword>
<dbReference type="SUPFAM" id="SSF53720">
    <property type="entry name" value="ALDH-like"/>
    <property type="match status" value="1"/>
</dbReference>
<dbReference type="EMBL" id="GG698919">
    <property type="protein sequence ID" value="EEU38106.1"/>
    <property type="molecule type" value="Genomic_DNA"/>
</dbReference>
<dbReference type="InterPro" id="IPR016162">
    <property type="entry name" value="Ald_DH_N"/>
</dbReference>
<dbReference type="Proteomes" id="UP000005206">
    <property type="component" value="Chromosome 9"/>
</dbReference>
<protein>
    <recommendedName>
        <fullName evidence="4">Aldehyde dehydrogenase domain-containing protein</fullName>
    </recommendedName>
</protein>
<sequence length="487" mass="52261">MPAFVKIDIDGAPATLGDTVPLVIGGNDVFSDDTFDVINPSTGEVVHKSSNAHVSHGHAAAEAGARAFESWSRTTPAHRRNILLAAATIVEKRWSELKEYMIQENGSDEGWAEFNISHAKECLLDCAGRITTIEGRIPSPSDPTTAALVVKEPYGVVLAMAPWNAPYALGFRAVVWAIAAGNTVVLKGSELSPRSLWVVASVLQEAGLPDGVINFITCSPQNAPEVTQTLISNPIIKKINFTGSTTVGRIIAGWAGASLKPLLLELGGKAPAIICEDADLDVAAKQCVMGAFMYAGQICMSTERILAHKSIRTKLEQKLREWTDKLFGPQNESPVLITEQAVAKSQGLVRDALAKGASLVCGNVDATESTKTRLRPRILSNVKPGMEIYKTESFGPVVSVIEFETDDDAVAIANDTEYGLTAAIFSRDLRRALGLAKKIETGAVHINRMTVHDESALPHGGAKSSGFGRFNAGMEEWVRTKNITYDL</sequence>
<evidence type="ECO:0000259" key="4">
    <source>
        <dbReference type="Pfam" id="PF00171"/>
    </source>
</evidence>
<evidence type="ECO:0000313" key="5">
    <source>
        <dbReference type="EMBL" id="EEU38106.1"/>
    </source>
</evidence>
<gene>
    <name evidence="5" type="ORF">NECHADRAFT_47996</name>
</gene>
<dbReference type="eggNOG" id="KOG2451">
    <property type="taxonomic scope" value="Eukaryota"/>
</dbReference>
<dbReference type="OrthoDB" id="310895at2759"/>
<evidence type="ECO:0000313" key="6">
    <source>
        <dbReference type="Proteomes" id="UP000005206"/>
    </source>
</evidence>
<dbReference type="KEGG" id="nhe:NECHADRAFT_47996"/>
<dbReference type="PANTHER" id="PTHR43353">
    <property type="entry name" value="SUCCINATE-SEMIALDEHYDE DEHYDROGENASE, MITOCHONDRIAL"/>
    <property type="match status" value="1"/>
</dbReference>
<dbReference type="HOGENOM" id="CLU_005391_1_0_1"/>
<dbReference type="CDD" id="cd07105">
    <property type="entry name" value="ALDH_SaliADH"/>
    <property type="match status" value="1"/>
</dbReference>
<accession>C7ZCU6</accession>
<dbReference type="OMA" id="GCTNING"/>
<reference evidence="5 6" key="1">
    <citation type="journal article" date="2009" name="PLoS Genet.">
        <title>The genome of Nectria haematococca: contribution of supernumerary chromosomes to gene expansion.</title>
        <authorList>
            <person name="Coleman J.J."/>
            <person name="Rounsley S.D."/>
            <person name="Rodriguez-Carres M."/>
            <person name="Kuo A."/>
            <person name="Wasmann C.C."/>
            <person name="Grimwood J."/>
            <person name="Schmutz J."/>
            <person name="Taga M."/>
            <person name="White G.J."/>
            <person name="Zhou S."/>
            <person name="Schwartz D.C."/>
            <person name="Freitag M."/>
            <person name="Ma L.J."/>
            <person name="Danchin E.G."/>
            <person name="Henrissat B."/>
            <person name="Coutinho P.M."/>
            <person name="Nelson D.R."/>
            <person name="Straney D."/>
            <person name="Napoli C.A."/>
            <person name="Barker B.M."/>
            <person name="Gribskov M."/>
            <person name="Rep M."/>
            <person name="Kroken S."/>
            <person name="Molnar I."/>
            <person name="Rensing C."/>
            <person name="Kennell J.C."/>
            <person name="Zamora J."/>
            <person name="Farman M.L."/>
            <person name="Selker E.U."/>
            <person name="Salamov A."/>
            <person name="Shapiro H."/>
            <person name="Pangilinan J."/>
            <person name="Lindquist E."/>
            <person name="Lamers C."/>
            <person name="Grigoriev I.V."/>
            <person name="Geiser D.M."/>
            <person name="Covert S.F."/>
            <person name="Temporini E."/>
            <person name="Vanetten H.D."/>
        </authorList>
    </citation>
    <scope>NUCLEOTIDE SEQUENCE [LARGE SCALE GENOMIC DNA]</scope>
    <source>
        <strain evidence="6">ATCC MYA-4622 / CBS 123669 / FGSC 9596 / NRRL 45880 / 77-13-4</strain>
    </source>
</reference>
<dbReference type="AlphaFoldDB" id="C7ZCU6"/>
<dbReference type="VEuPathDB" id="FungiDB:NECHADRAFT_47996"/>
<feature type="active site" evidence="2">
    <location>
        <position position="265"/>
    </location>
</feature>
<keyword evidence="6" id="KW-1185">Reference proteome</keyword>
<dbReference type="GO" id="GO:0009450">
    <property type="term" value="P:gamma-aminobutyric acid catabolic process"/>
    <property type="evidence" value="ECO:0007669"/>
    <property type="project" value="TreeGrafter"/>
</dbReference>
<name>C7ZCU6_FUSV7</name>
<evidence type="ECO:0000256" key="3">
    <source>
        <dbReference type="RuleBase" id="RU003345"/>
    </source>
</evidence>
<dbReference type="STRING" id="660122.C7ZCU6"/>
<dbReference type="Gene3D" id="3.40.309.10">
    <property type="entry name" value="Aldehyde Dehydrogenase, Chain A, domain 2"/>
    <property type="match status" value="1"/>
</dbReference>
<dbReference type="InterPro" id="IPR016163">
    <property type="entry name" value="Ald_DH_C"/>
</dbReference>
<dbReference type="Pfam" id="PF00171">
    <property type="entry name" value="Aldedh"/>
    <property type="match status" value="1"/>
</dbReference>
<dbReference type="GeneID" id="9670181"/>
<dbReference type="PANTHER" id="PTHR43353:SF6">
    <property type="entry name" value="CYTOPLASMIC ALDEHYDE DEHYDROGENASE (EUROFUNG)"/>
    <property type="match status" value="1"/>
</dbReference>
<dbReference type="InterPro" id="IPR016161">
    <property type="entry name" value="Ald_DH/histidinol_DH"/>
</dbReference>
<dbReference type="Gene3D" id="3.40.605.10">
    <property type="entry name" value="Aldehyde Dehydrogenase, Chain A, domain 1"/>
    <property type="match status" value="1"/>
</dbReference>
<dbReference type="InParanoid" id="C7ZCU6"/>
<dbReference type="InterPro" id="IPR015590">
    <property type="entry name" value="Aldehyde_DH_dom"/>
</dbReference>